<feature type="compositionally biased region" description="Low complexity" evidence="2">
    <location>
        <begin position="404"/>
        <end position="416"/>
    </location>
</feature>
<dbReference type="PANTHER" id="PTHR31941">
    <property type="entry name" value="CYTOSKELETAL SIGNALING PROTEIN SLM1"/>
    <property type="match status" value="1"/>
</dbReference>
<dbReference type="EMBL" id="ML978078">
    <property type="protein sequence ID" value="KAF2009386.1"/>
    <property type="molecule type" value="Genomic_DNA"/>
</dbReference>
<dbReference type="SUPFAM" id="SSF50729">
    <property type="entry name" value="PH domain-like"/>
    <property type="match status" value="1"/>
</dbReference>
<evidence type="ECO:0000256" key="2">
    <source>
        <dbReference type="SAM" id="MobiDB-lite"/>
    </source>
</evidence>
<dbReference type="Gene3D" id="2.30.29.30">
    <property type="entry name" value="Pleckstrin-homology domain (PH domain)/Phosphotyrosine-binding domain (PTB)"/>
    <property type="match status" value="1"/>
</dbReference>
<keyword evidence="1" id="KW-0597">Phosphoprotein</keyword>
<dbReference type="AlphaFoldDB" id="A0A6A5X922"/>
<dbReference type="OrthoDB" id="2264563at2759"/>
<proteinExistence type="predicted"/>
<keyword evidence="5" id="KW-1185">Reference proteome</keyword>
<dbReference type="SUPFAM" id="SSF103657">
    <property type="entry name" value="BAR/IMD domain-like"/>
    <property type="match status" value="1"/>
</dbReference>
<organism evidence="4 5">
    <name type="scientific">Aaosphaeria arxii CBS 175.79</name>
    <dbReference type="NCBI Taxonomy" id="1450172"/>
    <lineage>
        <taxon>Eukaryota</taxon>
        <taxon>Fungi</taxon>
        <taxon>Dikarya</taxon>
        <taxon>Ascomycota</taxon>
        <taxon>Pezizomycotina</taxon>
        <taxon>Dothideomycetes</taxon>
        <taxon>Pleosporomycetidae</taxon>
        <taxon>Pleosporales</taxon>
        <taxon>Pleosporales incertae sedis</taxon>
        <taxon>Aaosphaeria</taxon>
    </lineage>
</organism>
<feature type="domain" description="PH" evidence="3">
    <location>
        <begin position="298"/>
        <end position="407"/>
    </location>
</feature>
<gene>
    <name evidence="4" type="ORF">BU24DRAFT_357765</name>
</gene>
<reference evidence="4" key="1">
    <citation type="journal article" date="2020" name="Stud. Mycol.">
        <title>101 Dothideomycetes genomes: a test case for predicting lifestyles and emergence of pathogens.</title>
        <authorList>
            <person name="Haridas S."/>
            <person name="Albert R."/>
            <person name="Binder M."/>
            <person name="Bloem J."/>
            <person name="Labutti K."/>
            <person name="Salamov A."/>
            <person name="Andreopoulos B."/>
            <person name="Baker S."/>
            <person name="Barry K."/>
            <person name="Bills G."/>
            <person name="Bluhm B."/>
            <person name="Cannon C."/>
            <person name="Castanera R."/>
            <person name="Culley D."/>
            <person name="Daum C."/>
            <person name="Ezra D."/>
            <person name="Gonzalez J."/>
            <person name="Henrissat B."/>
            <person name="Kuo A."/>
            <person name="Liang C."/>
            <person name="Lipzen A."/>
            <person name="Lutzoni F."/>
            <person name="Magnuson J."/>
            <person name="Mondo S."/>
            <person name="Nolan M."/>
            <person name="Ohm R."/>
            <person name="Pangilinan J."/>
            <person name="Park H.-J."/>
            <person name="Ramirez L."/>
            <person name="Alfaro M."/>
            <person name="Sun H."/>
            <person name="Tritt A."/>
            <person name="Yoshinaga Y."/>
            <person name="Zwiers L.-H."/>
            <person name="Turgeon B."/>
            <person name="Goodwin S."/>
            <person name="Spatafora J."/>
            <person name="Crous P."/>
            <person name="Grigoriev I."/>
        </authorList>
    </citation>
    <scope>NUCLEOTIDE SEQUENCE</scope>
    <source>
        <strain evidence="4">CBS 175.79</strain>
    </source>
</reference>
<dbReference type="Pfam" id="PF20400">
    <property type="entry name" value="BAR_4"/>
    <property type="match status" value="1"/>
</dbReference>
<dbReference type="CDD" id="cd13311">
    <property type="entry name" value="PH_Slm1"/>
    <property type="match status" value="1"/>
</dbReference>
<dbReference type="Proteomes" id="UP000799778">
    <property type="component" value="Unassembled WGS sequence"/>
</dbReference>
<evidence type="ECO:0000259" key="3">
    <source>
        <dbReference type="SMART" id="SM00233"/>
    </source>
</evidence>
<feature type="compositionally biased region" description="Low complexity" evidence="2">
    <location>
        <begin position="450"/>
        <end position="459"/>
    </location>
</feature>
<dbReference type="SMART" id="SM00233">
    <property type="entry name" value="PH"/>
    <property type="match status" value="1"/>
</dbReference>
<dbReference type="InterPro" id="IPR001849">
    <property type="entry name" value="PH_domain"/>
</dbReference>
<feature type="region of interest" description="Disordered" evidence="2">
    <location>
        <begin position="1"/>
        <end position="23"/>
    </location>
</feature>
<dbReference type="RefSeq" id="XP_033377725.1">
    <property type="nucleotide sequence ID" value="XM_033523968.1"/>
</dbReference>
<feature type="region of interest" description="Disordered" evidence="2">
    <location>
        <begin position="404"/>
        <end position="481"/>
    </location>
</feature>
<sequence>MASPTSPTLPTRTTTLDEDAIPGEDTSEVTKLFHERLQAWKHAVGYLEDYLTVTEKTHNAHGKEYERVLKTVKDPLKEGHHFDQSLGGIAGMFENIRSNTQGISNSHYDTAKQLKTAILPIFERLHTEIKNKTKELTKGAGKGSKAVDKARATTQRHIELLGQRAATFDSTGGKMVANDDPYVLQRGVIHRLHKQIQEENNNRQDLISVQNSFAQFEAHIIQTIQHGMGQFMQVVSTQAEHTKNMYGDMVGTAQCIPLDFEWTGFVQRNNTVLIDPNAPARTVANVRFPNQDHRSTQPMIAGSLERKGKIMRSYDTNYYVVTPAKFLHEYKSDDNFAKDPVPELSLYLPDCVIGAVSGQKFNVKGKDVSKGKALNTFSMSHELQFKAHTAQAAIQWHDIIGQAAGGSSSSIPASPATDKGSTPVSPVATNEKQPAPIQTQGLEGQKDVKSPGGPASAGGNADPTPISAAPASSVPGEPGKY</sequence>
<protein>
    <recommendedName>
        <fullName evidence="3">PH domain-containing protein</fullName>
    </recommendedName>
</protein>
<dbReference type="InterPro" id="IPR011993">
    <property type="entry name" value="PH-like_dom_sf"/>
</dbReference>
<feature type="compositionally biased region" description="Polar residues" evidence="2">
    <location>
        <begin position="419"/>
        <end position="442"/>
    </location>
</feature>
<dbReference type="InterPro" id="IPR043453">
    <property type="entry name" value="Slm1_PH"/>
</dbReference>
<dbReference type="InterPro" id="IPR027267">
    <property type="entry name" value="AH/BAR_dom_sf"/>
</dbReference>
<evidence type="ECO:0000313" key="4">
    <source>
        <dbReference type="EMBL" id="KAF2009386.1"/>
    </source>
</evidence>
<dbReference type="InterPro" id="IPR046868">
    <property type="entry name" value="BAR_4"/>
</dbReference>
<name>A0A6A5X922_9PLEO</name>
<evidence type="ECO:0000256" key="1">
    <source>
        <dbReference type="ARBA" id="ARBA00022553"/>
    </source>
</evidence>
<dbReference type="Gene3D" id="1.20.1270.60">
    <property type="entry name" value="Arfaptin homology (AH) domain/BAR domain"/>
    <property type="match status" value="1"/>
</dbReference>
<dbReference type="Pfam" id="PF20399">
    <property type="entry name" value="PH_20"/>
    <property type="match status" value="1"/>
</dbReference>
<accession>A0A6A5X922</accession>
<feature type="compositionally biased region" description="Low complexity" evidence="2">
    <location>
        <begin position="1"/>
        <end position="14"/>
    </location>
</feature>
<dbReference type="PANTHER" id="PTHR31941:SF1">
    <property type="entry name" value="CYTOSKELETAL SIGNALING PROTEIN SLM1"/>
    <property type="match status" value="1"/>
</dbReference>
<dbReference type="GeneID" id="54281365"/>
<dbReference type="InterPro" id="IPR046869">
    <property type="entry name" value="SLM1/RGC1-like_PH"/>
</dbReference>
<evidence type="ECO:0000313" key="5">
    <source>
        <dbReference type="Proteomes" id="UP000799778"/>
    </source>
</evidence>